<sequence length="473" mass="50823">MMKKLIATSLFSLFLCAADVCASENASLSEQQWIEKGEQVAIASDCQACHTKPEGGKPFTGGYGISSPMGMIYSTNITPSTVDGIGKYSEAEFARAVRDGIRADGSHLYPAMPYTSYTKLSDEDIHALYVYFMHAVPAIDEENIPTELPFPFNMRFAMLGWNMMFLDKGRFEPDSSKSDQWNRGAYLVNGPGHCDTCHTPRNLLMGEDTGNAFAGGMVGPWYAPNITSDAISGIGGWSNAQLVEYLKTGRVAGKNQAAGGMAEAVQNSLQYLPESDLQAIALYLKSTTPVRDPQDTQPADSFGKALNVEISLRGQHPSTANNTLDSGAALFSGNCASCHQPDGSGSKNQAYPSLFNNTATGSSNPANLVSAILFGVDRKVGDEHILMPNFGPQSYVNPLNDKQIALIANYVLHSYGNPAVTVSEADVAELRAGGPVPLLARLQLYMAPAMIAAVMVLLALILVLGRKRRKTKK</sequence>
<gene>
    <name evidence="14" type="ordered locus">YE1369</name>
</gene>
<evidence type="ECO:0000256" key="6">
    <source>
        <dbReference type="ARBA" id="ARBA00022737"/>
    </source>
</evidence>
<dbReference type="PANTHER" id="PTHR35008:SF8">
    <property type="entry name" value="ALCOHOL DEHYDROGENASE CYTOCHROME C SUBUNIT"/>
    <property type="match status" value="1"/>
</dbReference>
<keyword evidence="8 11" id="KW-0472">Membrane</keyword>
<organism evidence="14 15">
    <name type="scientific">Yersinia enterocolitica serotype O:8 / biotype 1B (strain NCTC 13174 / 8081)</name>
    <dbReference type="NCBI Taxonomy" id="393305"/>
    <lineage>
        <taxon>Bacteria</taxon>
        <taxon>Pseudomonadati</taxon>
        <taxon>Pseudomonadota</taxon>
        <taxon>Gammaproteobacteria</taxon>
        <taxon>Enterobacterales</taxon>
        <taxon>Yersiniaceae</taxon>
        <taxon>Yersinia</taxon>
    </lineage>
</organism>
<feature type="binding site" description="covalent" evidence="9">
    <location>
        <position position="338"/>
    </location>
    <ligand>
        <name>heme c</name>
        <dbReference type="ChEBI" id="CHEBI:61717"/>
        <label>3</label>
    </ligand>
</feature>
<evidence type="ECO:0000256" key="9">
    <source>
        <dbReference type="PIRSR" id="PIRSR000018-50"/>
    </source>
</evidence>
<dbReference type="KEGG" id="yen:YE1369"/>
<dbReference type="InterPro" id="IPR036909">
    <property type="entry name" value="Cyt_c-like_dom_sf"/>
</dbReference>
<feature type="signal peptide" evidence="12">
    <location>
        <begin position="1"/>
        <end position="22"/>
    </location>
</feature>
<dbReference type="Pfam" id="PF13442">
    <property type="entry name" value="Cytochrome_CBB3"/>
    <property type="match status" value="1"/>
</dbReference>
<evidence type="ECO:0000256" key="12">
    <source>
        <dbReference type="SAM" id="SignalP"/>
    </source>
</evidence>
<keyword evidence="7 10" id="KW-0408">Iron</keyword>
<dbReference type="AlphaFoldDB" id="A1JK29"/>
<proteinExistence type="predicted"/>
<keyword evidence="11" id="KW-1133">Transmembrane helix</keyword>
<dbReference type="PATRIC" id="fig|393305.7.peg.1488"/>
<evidence type="ECO:0000256" key="11">
    <source>
        <dbReference type="SAM" id="Phobius"/>
    </source>
</evidence>
<dbReference type="Proteomes" id="UP000000642">
    <property type="component" value="Chromosome"/>
</dbReference>
<feature type="binding site" description="covalent" evidence="9">
    <location>
        <position position="49"/>
    </location>
    <ligand>
        <name>heme c</name>
        <dbReference type="ChEBI" id="CHEBI:61717"/>
        <label>1</label>
    </ligand>
</feature>
<dbReference type="GO" id="GO:0009055">
    <property type="term" value="F:electron transfer activity"/>
    <property type="evidence" value="ECO:0007669"/>
    <property type="project" value="InterPro"/>
</dbReference>
<feature type="binding site" description="axial binding residue" evidence="10">
    <location>
        <position position="339"/>
    </location>
    <ligand>
        <name>heme c</name>
        <dbReference type="ChEBI" id="CHEBI:61717"/>
        <label>3</label>
    </ligand>
    <ligandPart>
        <name>Fe</name>
        <dbReference type="ChEBI" id="CHEBI:18248"/>
    </ligandPart>
</feature>
<dbReference type="Gene3D" id="1.10.760.10">
    <property type="entry name" value="Cytochrome c-like domain"/>
    <property type="match status" value="2"/>
</dbReference>
<feature type="binding site" description="covalent" evidence="9">
    <location>
        <position position="194"/>
    </location>
    <ligand>
        <name>heme c</name>
        <dbReference type="ChEBI" id="CHEBI:61717"/>
        <label>2</label>
    </ligand>
</feature>
<dbReference type="PANTHER" id="PTHR35008">
    <property type="entry name" value="BLL4482 PROTEIN-RELATED"/>
    <property type="match status" value="1"/>
</dbReference>
<dbReference type="InterPro" id="IPR014353">
    <property type="entry name" value="Membr-bd_ADH_cyt_c"/>
</dbReference>
<dbReference type="GO" id="GO:0005886">
    <property type="term" value="C:plasma membrane"/>
    <property type="evidence" value="ECO:0007669"/>
    <property type="project" value="UniProtKB-SubCell"/>
</dbReference>
<evidence type="ECO:0000256" key="4">
    <source>
        <dbReference type="ARBA" id="ARBA00022723"/>
    </source>
</evidence>
<feature type="binding site" description="axial binding residue" evidence="10">
    <location>
        <position position="198"/>
    </location>
    <ligand>
        <name>heme c</name>
        <dbReference type="ChEBI" id="CHEBI:61717"/>
        <label>2</label>
    </ligand>
    <ligandPart>
        <name>Fe</name>
        <dbReference type="ChEBI" id="CHEBI:18248"/>
    </ligandPart>
</feature>
<dbReference type="SUPFAM" id="SSF46626">
    <property type="entry name" value="Cytochrome c"/>
    <property type="match status" value="3"/>
</dbReference>
<dbReference type="OrthoDB" id="9811281at2"/>
<keyword evidence="4 10" id="KW-0479">Metal-binding</keyword>
<evidence type="ECO:0000256" key="2">
    <source>
        <dbReference type="ARBA" id="ARBA00022475"/>
    </source>
</evidence>
<comment type="cofactor">
    <cofactor evidence="9">
        <name>heme c</name>
        <dbReference type="ChEBI" id="CHEBI:61717"/>
    </cofactor>
    <text evidence="9">Binds 3 heme c groups covalently per subunit.</text>
</comment>
<name>A1JK29_YERE8</name>
<reference evidence="14 15" key="1">
    <citation type="journal article" date="2006" name="PLoS Genet.">
        <title>The complete genome sequence and comparative genome analysis of the high pathogenicity Yersinia enterocolitica strain 8081.</title>
        <authorList>
            <person name="Thomson N.R."/>
            <person name="Howard S."/>
            <person name="Wren B.W."/>
            <person name="Holden M.T.G."/>
            <person name="Crossman L."/>
            <person name="Challis G.L."/>
            <person name="Churcher C."/>
            <person name="Mungall K."/>
            <person name="Brooks K."/>
            <person name="Chillingworth T."/>
            <person name="Feltwell T."/>
            <person name="Abdellah Z."/>
            <person name="Hauser H."/>
            <person name="Jagels K."/>
            <person name="Maddison M."/>
            <person name="Moule S."/>
            <person name="Sanders M."/>
            <person name="Whitehead S."/>
            <person name="Quail M.A."/>
            <person name="Dougan G."/>
            <person name="Parkhill J."/>
            <person name="Prentice M.B."/>
        </authorList>
    </citation>
    <scope>NUCLEOTIDE SEQUENCE [LARGE SCALE GENOMIC DNA]</scope>
    <source>
        <strain evidence="15">NCTC 13174 / 8081</strain>
    </source>
</reference>
<evidence type="ECO:0000259" key="13">
    <source>
        <dbReference type="PROSITE" id="PS51007"/>
    </source>
</evidence>
<feature type="domain" description="Cytochrome c" evidence="13">
    <location>
        <begin position="32"/>
        <end position="136"/>
    </location>
</feature>
<feature type="binding site" description="axial binding residue" evidence="10">
    <location>
        <position position="50"/>
    </location>
    <ligand>
        <name>heme c</name>
        <dbReference type="ChEBI" id="CHEBI:61717"/>
        <label>1</label>
    </ligand>
    <ligandPart>
        <name>Fe</name>
        <dbReference type="ChEBI" id="CHEBI:18248"/>
    </ligandPart>
</feature>
<evidence type="ECO:0000256" key="5">
    <source>
        <dbReference type="ARBA" id="ARBA00022729"/>
    </source>
</evidence>
<keyword evidence="5 12" id="KW-0732">Signal</keyword>
<evidence type="ECO:0000256" key="3">
    <source>
        <dbReference type="ARBA" id="ARBA00022617"/>
    </source>
</evidence>
<evidence type="ECO:0000256" key="10">
    <source>
        <dbReference type="PIRSR" id="PIRSR000018-51"/>
    </source>
</evidence>
<keyword evidence="2" id="KW-1003">Cell membrane</keyword>
<dbReference type="GO" id="GO:0016614">
    <property type="term" value="F:oxidoreductase activity, acting on CH-OH group of donors"/>
    <property type="evidence" value="ECO:0007669"/>
    <property type="project" value="InterPro"/>
</dbReference>
<evidence type="ECO:0000313" key="14">
    <source>
        <dbReference type="EMBL" id="CAL11460.1"/>
    </source>
</evidence>
<feature type="transmembrane region" description="Helical" evidence="11">
    <location>
        <begin position="445"/>
        <end position="465"/>
    </location>
</feature>
<evidence type="ECO:0000256" key="8">
    <source>
        <dbReference type="ARBA" id="ARBA00023136"/>
    </source>
</evidence>
<keyword evidence="3 9" id="KW-0349">Heme</keyword>
<dbReference type="InterPro" id="IPR009056">
    <property type="entry name" value="Cyt_c-like_dom"/>
</dbReference>
<evidence type="ECO:0000256" key="1">
    <source>
        <dbReference type="ARBA" id="ARBA00004236"/>
    </source>
</evidence>
<dbReference type="HOGENOM" id="CLU_028594_0_0_6"/>
<dbReference type="PROSITE" id="PS51007">
    <property type="entry name" value="CYTC"/>
    <property type="match status" value="3"/>
</dbReference>
<keyword evidence="6" id="KW-0677">Repeat</keyword>
<dbReference type="GO" id="GO:0020037">
    <property type="term" value="F:heme binding"/>
    <property type="evidence" value="ECO:0007669"/>
    <property type="project" value="InterPro"/>
</dbReference>
<dbReference type="Pfam" id="PF00034">
    <property type="entry name" value="Cytochrom_C"/>
    <property type="match status" value="1"/>
</dbReference>
<comment type="subcellular location">
    <subcellularLocation>
        <location evidence="1">Cell membrane</location>
    </subcellularLocation>
</comment>
<evidence type="ECO:0000256" key="7">
    <source>
        <dbReference type="ARBA" id="ARBA00023004"/>
    </source>
</evidence>
<protein>
    <submittedName>
        <fullName evidence="14">Dehydrogenase, cytochrome C subunit</fullName>
    </submittedName>
</protein>
<keyword evidence="11" id="KW-0812">Transmembrane</keyword>
<feature type="binding site" description="covalent" evidence="9">
    <location>
        <position position="335"/>
    </location>
    <ligand>
        <name>heme c</name>
        <dbReference type="ChEBI" id="CHEBI:61717"/>
        <label>3</label>
    </ligand>
</feature>
<feature type="binding site" description="covalent" evidence="9">
    <location>
        <position position="46"/>
    </location>
    <ligand>
        <name>heme c</name>
        <dbReference type="ChEBI" id="CHEBI:61717"/>
        <label>1</label>
    </ligand>
</feature>
<feature type="domain" description="Cytochrome c" evidence="13">
    <location>
        <begin position="322"/>
        <end position="415"/>
    </location>
</feature>
<dbReference type="PIRSF" id="PIRSF000018">
    <property type="entry name" value="Mb_ADH_cyt_c"/>
    <property type="match status" value="1"/>
</dbReference>
<feature type="chain" id="PRO_5002635225" evidence="12">
    <location>
        <begin position="23"/>
        <end position="473"/>
    </location>
</feature>
<feature type="domain" description="Cytochrome c" evidence="13">
    <location>
        <begin position="179"/>
        <end position="288"/>
    </location>
</feature>
<feature type="binding site" description="covalent" evidence="9">
    <location>
        <position position="197"/>
    </location>
    <ligand>
        <name>heme c</name>
        <dbReference type="ChEBI" id="CHEBI:61717"/>
        <label>2</label>
    </ligand>
</feature>
<dbReference type="GO" id="GO:0005506">
    <property type="term" value="F:iron ion binding"/>
    <property type="evidence" value="ECO:0007669"/>
    <property type="project" value="InterPro"/>
</dbReference>
<dbReference type="eggNOG" id="COG2010">
    <property type="taxonomic scope" value="Bacteria"/>
</dbReference>
<evidence type="ECO:0000313" key="15">
    <source>
        <dbReference type="Proteomes" id="UP000000642"/>
    </source>
</evidence>
<accession>A1JK29</accession>
<dbReference type="EMBL" id="AM286415">
    <property type="protein sequence ID" value="CAL11460.1"/>
    <property type="molecule type" value="Genomic_DNA"/>
</dbReference>
<dbReference type="InterPro" id="IPR051459">
    <property type="entry name" value="Cytochrome_c-type_DH"/>
</dbReference>